<dbReference type="PROSITE" id="PS51898">
    <property type="entry name" value="TYR_RECOMBINASE"/>
    <property type="match status" value="1"/>
</dbReference>
<keyword evidence="5" id="KW-1185">Reference proteome</keyword>
<dbReference type="InterPro" id="IPR052925">
    <property type="entry name" value="Phage_Integrase-like_Recomb"/>
</dbReference>
<keyword evidence="2" id="KW-0233">DNA recombination</keyword>
<dbReference type="InterPro" id="IPR013762">
    <property type="entry name" value="Integrase-like_cat_sf"/>
</dbReference>
<dbReference type="GO" id="GO:0006310">
    <property type="term" value="P:DNA recombination"/>
    <property type="evidence" value="ECO:0007669"/>
    <property type="project" value="UniProtKB-KW"/>
</dbReference>
<evidence type="ECO:0000259" key="3">
    <source>
        <dbReference type="PROSITE" id="PS51898"/>
    </source>
</evidence>
<proteinExistence type="predicted"/>
<dbReference type="InterPro" id="IPR011010">
    <property type="entry name" value="DNA_brk_join_enz"/>
</dbReference>
<dbReference type="Gene3D" id="1.10.150.130">
    <property type="match status" value="1"/>
</dbReference>
<comment type="caution">
    <text evidence="4">The sequence shown here is derived from an EMBL/GenBank/DDBJ whole genome shotgun (WGS) entry which is preliminary data.</text>
</comment>
<accession>A0AAU9VU93</accession>
<dbReference type="PANTHER" id="PTHR34605">
    <property type="entry name" value="PHAGE_INTEGRASE DOMAIN-CONTAINING PROTEIN"/>
    <property type="match status" value="1"/>
</dbReference>
<feature type="non-terminal residue" evidence="4">
    <location>
        <position position="274"/>
    </location>
</feature>
<evidence type="ECO:0000256" key="1">
    <source>
        <dbReference type="ARBA" id="ARBA00023125"/>
    </source>
</evidence>
<evidence type="ECO:0000256" key="2">
    <source>
        <dbReference type="ARBA" id="ARBA00023172"/>
    </source>
</evidence>
<dbReference type="PANTHER" id="PTHR34605:SF6">
    <property type="entry name" value="TYR RECOMBINASE DOMAIN-CONTAINING PROTEIN"/>
    <property type="match status" value="1"/>
</dbReference>
<name>A0AAU9VU93_9CNID</name>
<feature type="domain" description="Tyr recombinase" evidence="3">
    <location>
        <begin position="127"/>
        <end position="274"/>
    </location>
</feature>
<dbReference type="AlphaFoldDB" id="A0AAU9VU93"/>
<dbReference type="EMBL" id="CALNXJ010000003">
    <property type="protein sequence ID" value="CAH3035621.1"/>
    <property type="molecule type" value="Genomic_DNA"/>
</dbReference>
<gene>
    <name evidence="4" type="ORF">PMEA_00016378</name>
</gene>
<dbReference type="Proteomes" id="UP001159428">
    <property type="component" value="Unassembled WGS sequence"/>
</dbReference>
<dbReference type="GO" id="GO:0003677">
    <property type="term" value="F:DNA binding"/>
    <property type="evidence" value="ECO:0007669"/>
    <property type="project" value="UniProtKB-KW"/>
</dbReference>
<reference evidence="4 5" key="1">
    <citation type="submission" date="2022-05" db="EMBL/GenBank/DDBJ databases">
        <authorList>
            <consortium name="Genoscope - CEA"/>
            <person name="William W."/>
        </authorList>
    </citation>
    <scope>NUCLEOTIDE SEQUENCE [LARGE SCALE GENOMIC DNA]</scope>
</reference>
<protein>
    <recommendedName>
        <fullName evidence="3">Tyr recombinase domain-containing protein</fullName>
    </recommendedName>
</protein>
<dbReference type="SUPFAM" id="SSF47823">
    <property type="entry name" value="lambda integrase-like, N-terminal domain"/>
    <property type="match status" value="1"/>
</dbReference>
<dbReference type="InterPro" id="IPR010998">
    <property type="entry name" value="Integrase_recombinase_N"/>
</dbReference>
<evidence type="ECO:0000313" key="5">
    <source>
        <dbReference type="Proteomes" id="UP001159428"/>
    </source>
</evidence>
<dbReference type="GO" id="GO:0015074">
    <property type="term" value="P:DNA integration"/>
    <property type="evidence" value="ECO:0007669"/>
    <property type="project" value="InterPro"/>
</dbReference>
<dbReference type="SUPFAM" id="SSF56349">
    <property type="entry name" value="DNA breaking-rejoining enzymes"/>
    <property type="match status" value="1"/>
</dbReference>
<dbReference type="Gene3D" id="1.10.443.10">
    <property type="entry name" value="Intergrase catalytic core"/>
    <property type="match status" value="1"/>
</dbReference>
<keyword evidence="1" id="KW-0238">DNA-binding</keyword>
<dbReference type="InterPro" id="IPR002104">
    <property type="entry name" value="Integrase_catalytic"/>
</dbReference>
<sequence>MSKLTDHDDYTINEAIFQRIDLFWGPYSVDRFASNGTVVVNNCAFRRWKQFANDKLNGKAFLASPFHVALYLQHLIEKTHSPGAVDSAFYDLKWAHDLAGIPSPTYDPIVEAVRTASKRVLGTSVLRRKEPISATSIHDVINKSDLDNPVELRNVTMYVLSFAGFFRFDDVPRIRRSDISFKKGLMVIKVLKSKNDQLRKGDEVVISQLSGFAFPVELLKRYLAMFKVPPDSKDVIFKPISKGKGSCKLVAPDKPISYSTFRRPFRKDLQSLGV</sequence>
<evidence type="ECO:0000313" key="4">
    <source>
        <dbReference type="EMBL" id="CAH3035621.1"/>
    </source>
</evidence>
<organism evidence="4 5">
    <name type="scientific">Pocillopora meandrina</name>
    <dbReference type="NCBI Taxonomy" id="46732"/>
    <lineage>
        <taxon>Eukaryota</taxon>
        <taxon>Metazoa</taxon>
        <taxon>Cnidaria</taxon>
        <taxon>Anthozoa</taxon>
        <taxon>Hexacorallia</taxon>
        <taxon>Scleractinia</taxon>
        <taxon>Astrocoeniina</taxon>
        <taxon>Pocilloporidae</taxon>
        <taxon>Pocillopora</taxon>
    </lineage>
</organism>